<evidence type="ECO:0000256" key="5">
    <source>
        <dbReference type="ARBA" id="ARBA00023163"/>
    </source>
</evidence>
<dbReference type="PANTHER" id="PTHR30173">
    <property type="entry name" value="SIGMA 19 FACTOR"/>
    <property type="match status" value="1"/>
</dbReference>
<dbReference type="PANTHER" id="PTHR30173:SF36">
    <property type="entry name" value="ECF RNA POLYMERASE SIGMA FACTOR SIGJ"/>
    <property type="match status" value="1"/>
</dbReference>
<dbReference type="NCBIfam" id="NF007214">
    <property type="entry name" value="PRK09636.1"/>
    <property type="match status" value="1"/>
</dbReference>
<proteinExistence type="inferred from homology"/>
<organism evidence="9 10">
    <name type="scientific">Promicromonospora vindobonensis</name>
    <dbReference type="NCBI Taxonomy" id="195748"/>
    <lineage>
        <taxon>Bacteria</taxon>
        <taxon>Bacillati</taxon>
        <taxon>Actinomycetota</taxon>
        <taxon>Actinomycetes</taxon>
        <taxon>Micrococcales</taxon>
        <taxon>Promicromonosporaceae</taxon>
        <taxon>Promicromonospora</taxon>
    </lineage>
</organism>
<dbReference type="NCBIfam" id="TIGR02937">
    <property type="entry name" value="sigma70-ECF"/>
    <property type="match status" value="1"/>
</dbReference>
<evidence type="ECO:0000313" key="10">
    <source>
        <dbReference type="Proteomes" id="UP001597479"/>
    </source>
</evidence>
<dbReference type="SUPFAM" id="SSF88659">
    <property type="entry name" value="Sigma3 and sigma4 domains of RNA polymerase sigma factors"/>
    <property type="match status" value="1"/>
</dbReference>
<name>A0ABW5VM26_9MICO</name>
<dbReference type="SUPFAM" id="SSF88946">
    <property type="entry name" value="Sigma2 domain of RNA polymerase sigma factors"/>
    <property type="match status" value="1"/>
</dbReference>
<dbReference type="InterPro" id="IPR013324">
    <property type="entry name" value="RNA_pol_sigma_r3/r4-like"/>
</dbReference>
<gene>
    <name evidence="9" type="primary">sigJ</name>
    <name evidence="9" type="ORF">ACFS27_04160</name>
</gene>
<protein>
    <submittedName>
        <fullName evidence="9">RNA polymerase sigma factor SigJ</fullName>
    </submittedName>
</protein>
<feature type="domain" description="RNA polymerase sigma factor 70 region 4 type 2" evidence="8">
    <location>
        <begin position="134"/>
        <end position="185"/>
    </location>
</feature>
<sequence length="320" mass="34976">MPDDVAAGPRPEVAEHPEQPGRPGHPERPDLAGLAELFEANRRLLFTVAYEMLGAAADAEDVVQEAWLRWSAADRSDVVEPRAYLVRIATRLALNRLRALQRARETYVGPWLPDPLLTTPDAAHPVERAEEVSLALLVVLETLSPLERAVFVLREVFDLPYQEIAEALDRDVPAVRQTAHRAREHVRVRRPRYTPAGPQHAEATERFLTACFTGDLAGVLAALAPEVELVTDGGGVVRAARRIIRGADKVSRALIAFAGDSSMAALERVPAEINGALGTIALLDGVPTMATAAEFDGDRLVRIMVFRNPTRLAGLDRVRP</sequence>
<keyword evidence="3" id="KW-0805">Transcription regulation</keyword>
<dbReference type="InterPro" id="IPR007627">
    <property type="entry name" value="RNA_pol_sigma70_r2"/>
</dbReference>
<dbReference type="InterPro" id="IPR013249">
    <property type="entry name" value="RNA_pol_sigma70_r4_t2"/>
</dbReference>
<reference evidence="10" key="1">
    <citation type="journal article" date="2019" name="Int. J. Syst. Evol. Microbiol.">
        <title>The Global Catalogue of Microorganisms (GCM) 10K type strain sequencing project: providing services to taxonomists for standard genome sequencing and annotation.</title>
        <authorList>
            <consortium name="The Broad Institute Genomics Platform"/>
            <consortium name="The Broad Institute Genome Sequencing Center for Infectious Disease"/>
            <person name="Wu L."/>
            <person name="Ma J."/>
        </authorList>
    </citation>
    <scope>NUCLEOTIDE SEQUENCE [LARGE SCALE GENOMIC DNA]</scope>
    <source>
        <strain evidence="10">CCM 7044</strain>
    </source>
</reference>
<evidence type="ECO:0000259" key="8">
    <source>
        <dbReference type="Pfam" id="PF08281"/>
    </source>
</evidence>
<keyword evidence="5" id="KW-0804">Transcription</keyword>
<dbReference type="RefSeq" id="WP_377180584.1">
    <property type="nucleotide sequence ID" value="NZ_JBHUOG010000001.1"/>
</dbReference>
<comment type="subunit">
    <text evidence="2">Interacts transiently with the RNA polymerase catalytic core formed by RpoA, RpoB, RpoC and RpoZ (2 alpha, 1 beta, 1 beta' and 1 omega subunit) to form the RNA polymerase holoenzyme that can initiate transcription.</text>
</comment>
<evidence type="ECO:0000256" key="6">
    <source>
        <dbReference type="SAM" id="MobiDB-lite"/>
    </source>
</evidence>
<comment type="caution">
    <text evidence="9">The sequence shown here is derived from an EMBL/GenBank/DDBJ whole genome shotgun (WGS) entry which is preliminary data.</text>
</comment>
<dbReference type="InterPro" id="IPR013325">
    <property type="entry name" value="RNA_pol_sigma_r2"/>
</dbReference>
<dbReference type="InterPro" id="IPR014284">
    <property type="entry name" value="RNA_pol_sigma-70_dom"/>
</dbReference>
<dbReference type="CDD" id="cd06171">
    <property type="entry name" value="Sigma70_r4"/>
    <property type="match status" value="1"/>
</dbReference>
<dbReference type="InterPro" id="IPR036388">
    <property type="entry name" value="WH-like_DNA-bd_sf"/>
</dbReference>
<dbReference type="InterPro" id="IPR052704">
    <property type="entry name" value="ECF_Sigma-70_Domain"/>
</dbReference>
<evidence type="ECO:0000256" key="3">
    <source>
        <dbReference type="ARBA" id="ARBA00023015"/>
    </source>
</evidence>
<comment type="similarity">
    <text evidence="1">Belongs to the sigma-70 factor family. ECF subfamily.</text>
</comment>
<dbReference type="Pfam" id="PF08281">
    <property type="entry name" value="Sigma70_r4_2"/>
    <property type="match status" value="1"/>
</dbReference>
<evidence type="ECO:0000313" key="9">
    <source>
        <dbReference type="EMBL" id="MFD2792738.1"/>
    </source>
</evidence>
<keyword evidence="4" id="KW-0731">Sigma factor</keyword>
<dbReference type="Gene3D" id="1.10.1740.10">
    <property type="match status" value="1"/>
</dbReference>
<dbReference type="Pfam" id="PF04542">
    <property type="entry name" value="Sigma70_r2"/>
    <property type="match status" value="1"/>
</dbReference>
<evidence type="ECO:0000256" key="4">
    <source>
        <dbReference type="ARBA" id="ARBA00023082"/>
    </source>
</evidence>
<feature type="domain" description="RNA polymerase sigma-70 region 2" evidence="7">
    <location>
        <begin position="37"/>
        <end position="102"/>
    </location>
</feature>
<evidence type="ECO:0000256" key="1">
    <source>
        <dbReference type="ARBA" id="ARBA00010641"/>
    </source>
</evidence>
<dbReference type="Gene3D" id="1.10.10.10">
    <property type="entry name" value="Winged helix-like DNA-binding domain superfamily/Winged helix DNA-binding domain"/>
    <property type="match status" value="1"/>
</dbReference>
<keyword evidence="10" id="KW-1185">Reference proteome</keyword>
<evidence type="ECO:0000259" key="7">
    <source>
        <dbReference type="Pfam" id="PF04542"/>
    </source>
</evidence>
<feature type="region of interest" description="Disordered" evidence="6">
    <location>
        <begin position="1"/>
        <end position="30"/>
    </location>
</feature>
<feature type="compositionally biased region" description="Basic and acidic residues" evidence="6">
    <location>
        <begin position="12"/>
        <end position="30"/>
    </location>
</feature>
<dbReference type="SUPFAM" id="SSF54427">
    <property type="entry name" value="NTF2-like"/>
    <property type="match status" value="1"/>
</dbReference>
<dbReference type="Proteomes" id="UP001597479">
    <property type="component" value="Unassembled WGS sequence"/>
</dbReference>
<dbReference type="InterPro" id="IPR032710">
    <property type="entry name" value="NTF2-like_dom_sf"/>
</dbReference>
<accession>A0ABW5VM26</accession>
<evidence type="ECO:0000256" key="2">
    <source>
        <dbReference type="ARBA" id="ARBA00011344"/>
    </source>
</evidence>
<dbReference type="EMBL" id="JBHUOG010000001">
    <property type="protein sequence ID" value="MFD2792738.1"/>
    <property type="molecule type" value="Genomic_DNA"/>
</dbReference>